<gene>
    <name evidence="2" type="ORF">A3F29_00075</name>
</gene>
<feature type="compositionally biased region" description="Basic and acidic residues" evidence="1">
    <location>
        <begin position="32"/>
        <end position="55"/>
    </location>
</feature>
<organism evidence="2 3">
    <name type="scientific">Candidatus Roizmanbacteria bacterium RIFCSPHIGHO2_12_FULL_33_9</name>
    <dbReference type="NCBI Taxonomy" id="1802045"/>
    <lineage>
        <taxon>Bacteria</taxon>
        <taxon>Candidatus Roizmaniibacteriota</taxon>
    </lineage>
</organism>
<sequence length="98" mass="11144">MVERDEALLRMLAQGSIPSDQESPEEDLTNPEEEKLTPKEKAERIRAKRKHEGDNEKVIETVQALRVKPKSSAALEEDAFNGARNLRHELSGIRKKPK</sequence>
<evidence type="ECO:0000313" key="3">
    <source>
        <dbReference type="Proteomes" id="UP000177199"/>
    </source>
</evidence>
<comment type="caution">
    <text evidence="2">The sequence shown here is derived from an EMBL/GenBank/DDBJ whole genome shotgun (WGS) entry which is preliminary data.</text>
</comment>
<dbReference type="Proteomes" id="UP000177199">
    <property type="component" value="Unassembled WGS sequence"/>
</dbReference>
<feature type="region of interest" description="Disordered" evidence="1">
    <location>
        <begin position="12"/>
        <end position="55"/>
    </location>
</feature>
<protein>
    <submittedName>
        <fullName evidence="2">Uncharacterized protein</fullName>
    </submittedName>
</protein>
<accession>A0A1F7HEY2</accession>
<proteinExistence type="predicted"/>
<dbReference type="AlphaFoldDB" id="A0A1F7HEY2"/>
<evidence type="ECO:0000256" key="1">
    <source>
        <dbReference type="SAM" id="MobiDB-lite"/>
    </source>
</evidence>
<dbReference type="EMBL" id="MFZV01000056">
    <property type="protein sequence ID" value="OGK29830.1"/>
    <property type="molecule type" value="Genomic_DNA"/>
</dbReference>
<name>A0A1F7HEY2_9BACT</name>
<evidence type="ECO:0000313" key="2">
    <source>
        <dbReference type="EMBL" id="OGK29830.1"/>
    </source>
</evidence>
<reference evidence="2 3" key="1">
    <citation type="journal article" date="2016" name="Nat. Commun.">
        <title>Thousands of microbial genomes shed light on interconnected biogeochemical processes in an aquifer system.</title>
        <authorList>
            <person name="Anantharaman K."/>
            <person name="Brown C.T."/>
            <person name="Hug L.A."/>
            <person name="Sharon I."/>
            <person name="Castelle C.J."/>
            <person name="Probst A.J."/>
            <person name="Thomas B.C."/>
            <person name="Singh A."/>
            <person name="Wilkins M.J."/>
            <person name="Karaoz U."/>
            <person name="Brodie E.L."/>
            <person name="Williams K.H."/>
            <person name="Hubbard S.S."/>
            <person name="Banfield J.F."/>
        </authorList>
    </citation>
    <scope>NUCLEOTIDE SEQUENCE [LARGE SCALE GENOMIC DNA]</scope>
</reference>
<feature type="compositionally biased region" description="Acidic residues" evidence="1">
    <location>
        <begin position="22"/>
        <end position="31"/>
    </location>
</feature>